<evidence type="ECO:0000256" key="7">
    <source>
        <dbReference type="SAM" id="MobiDB-lite"/>
    </source>
</evidence>
<protein>
    <recommendedName>
        <fullName evidence="10">Catalase-peroxidase</fullName>
    </recommendedName>
</protein>
<dbReference type="AlphaFoldDB" id="A0A0K2ZQW6"/>
<keyword evidence="3" id="KW-0349">Heme</keyword>
<dbReference type="InterPro" id="IPR000763">
    <property type="entry name" value="Catalase_peroxidase"/>
</dbReference>
<feature type="region of interest" description="Disordered" evidence="7">
    <location>
        <begin position="1"/>
        <end position="20"/>
    </location>
</feature>
<evidence type="ECO:0000313" key="8">
    <source>
        <dbReference type="EMBL" id="CTP87382.1"/>
    </source>
</evidence>
<dbReference type="GO" id="GO:0004096">
    <property type="term" value="F:catalase activity"/>
    <property type="evidence" value="ECO:0007669"/>
    <property type="project" value="InterPro"/>
</dbReference>
<gene>
    <name evidence="8" type="ORF">XTPLMG728_1545</name>
</gene>
<dbReference type="EMBL" id="CXOK01000038">
    <property type="protein sequence ID" value="CTP87382.1"/>
    <property type="molecule type" value="Genomic_DNA"/>
</dbReference>
<dbReference type="PRINTS" id="PR00460">
    <property type="entry name" value="BPEROXIDASE"/>
</dbReference>
<evidence type="ECO:0000256" key="5">
    <source>
        <dbReference type="ARBA" id="ARBA00023002"/>
    </source>
</evidence>
<dbReference type="InterPro" id="IPR010255">
    <property type="entry name" value="Haem_peroxidase_sf"/>
</dbReference>
<keyword evidence="6" id="KW-0408">Iron</keyword>
<evidence type="ECO:0000256" key="2">
    <source>
        <dbReference type="ARBA" id="ARBA00022559"/>
    </source>
</evidence>
<dbReference type="Proteomes" id="UP000041247">
    <property type="component" value="Unassembled WGS sequence"/>
</dbReference>
<sequence>MTSESKCPFHSAASSGTTNKDWWPQQLRVDLLSQHSSKSNPLGETFDYAKAFNGLDLQALKQDLQALMTDSQDWWPADFGHYGPLFVRMA</sequence>
<dbReference type="GO" id="GO:0046872">
    <property type="term" value="F:metal ion binding"/>
    <property type="evidence" value="ECO:0007669"/>
    <property type="project" value="UniProtKB-KW"/>
</dbReference>
<name>A0A0K2ZQW6_9XANT</name>
<keyword evidence="5" id="KW-0560">Oxidoreductase</keyword>
<dbReference type="Gene3D" id="1.10.520.10">
    <property type="match status" value="1"/>
</dbReference>
<dbReference type="GO" id="GO:0020037">
    <property type="term" value="F:heme binding"/>
    <property type="evidence" value="ECO:0007669"/>
    <property type="project" value="InterPro"/>
</dbReference>
<evidence type="ECO:0000313" key="9">
    <source>
        <dbReference type="Proteomes" id="UP000041247"/>
    </source>
</evidence>
<dbReference type="GO" id="GO:0070301">
    <property type="term" value="P:cellular response to hydrogen peroxide"/>
    <property type="evidence" value="ECO:0007669"/>
    <property type="project" value="TreeGrafter"/>
</dbReference>
<evidence type="ECO:0008006" key="10">
    <source>
        <dbReference type="Google" id="ProtNLM"/>
    </source>
</evidence>
<proteinExistence type="predicted"/>
<keyword evidence="2" id="KW-0575">Peroxidase</keyword>
<evidence type="ECO:0000256" key="4">
    <source>
        <dbReference type="ARBA" id="ARBA00022723"/>
    </source>
</evidence>
<comment type="cofactor">
    <cofactor evidence="1">
        <name>heme b</name>
        <dbReference type="ChEBI" id="CHEBI:60344"/>
    </cofactor>
</comment>
<dbReference type="SUPFAM" id="SSF48113">
    <property type="entry name" value="Heme-dependent peroxidases"/>
    <property type="match status" value="1"/>
</dbReference>
<reference evidence="8 9" key="1">
    <citation type="submission" date="2015-07" db="EMBL/GenBank/DDBJ databases">
        <authorList>
            <person name="Noorani M."/>
        </authorList>
    </citation>
    <scope>NUCLEOTIDE SEQUENCE [LARGE SCALE GENOMIC DNA]</scope>
    <source>
        <strain evidence="8">LMG728</strain>
    </source>
</reference>
<dbReference type="PANTHER" id="PTHR30555">
    <property type="entry name" value="HYDROPEROXIDASE I, BIFUNCTIONAL CATALASE-PEROXIDASE"/>
    <property type="match status" value="1"/>
</dbReference>
<organism evidence="8 9">
    <name type="scientific">Xanthomonas graminis pv. poae</name>
    <dbReference type="NCBI Taxonomy" id="227946"/>
    <lineage>
        <taxon>Bacteria</taxon>
        <taxon>Pseudomonadati</taxon>
        <taxon>Pseudomonadota</taxon>
        <taxon>Gammaproteobacteria</taxon>
        <taxon>Lysobacterales</taxon>
        <taxon>Lysobacteraceae</taxon>
        <taxon>Xanthomonas</taxon>
        <taxon>Xanthomonas translucens group</taxon>
        <taxon>Xanthomonas graminis</taxon>
    </lineage>
</organism>
<dbReference type="GO" id="GO:0042744">
    <property type="term" value="P:hydrogen peroxide catabolic process"/>
    <property type="evidence" value="ECO:0007669"/>
    <property type="project" value="TreeGrafter"/>
</dbReference>
<evidence type="ECO:0000256" key="1">
    <source>
        <dbReference type="ARBA" id="ARBA00001970"/>
    </source>
</evidence>
<dbReference type="PANTHER" id="PTHR30555:SF0">
    <property type="entry name" value="CATALASE-PEROXIDASE"/>
    <property type="match status" value="1"/>
</dbReference>
<accession>A0A0K2ZQW6</accession>
<evidence type="ECO:0000256" key="6">
    <source>
        <dbReference type="ARBA" id="ARBA00023004"/>
    </source>
</evidence>
<evidence type="ECO:0000256" key="3">
    <source>
        <dbReference type="ARBA" id="ARBA00022617"/>
    </source>
</evidence>
<keyword evidence="4" id="KW-0479">Metal-binding</keyword>
<dbReference type="GO" id="GO:0005829">
    <property type="term" value="C:cytosol"/>
    <property type="evidence" value="ECO:0007669"/>
    <property type="project" value="TreeGrafter"/>
</dbReference>